<accession>A0ABR3XMS6</accession>
<gene>
    <name evidence="2" type="ORF">Daus18300_002550</name>
</gene>
<feature type="compositionally biased region" description="Polar residues" evidence="1">
    <location>
        <begin position="62"/>
        <end position="78"/>
    </location>
</feature>
<dbReference type="EMBL" id="JAWRVE010000015">
    <property type="protein sequence ID" value="KAL1876943.1"/>
    <property type="molecule type" value="Genomic_DNA"/>
</dbReference>
<proteinExistence type="predicted"/>
<name>A0ABR3XMS6_9PEZI</name>
<reference evidence="2 3" key="1">
    <citation type="journal article" date="2024" name="IMA Fungus">
        <title>IMA Genome - F19 : A genome assembly and annotation guide to empower mycologists, including annotated draft genome sequences of Ceratocystis pirilliformis, Diaporthe australafricana, Fusarium ophioides, Paecilomyces lecythidis, and Sporothrix stenoceras.</title>
        <authorList>
            <person name="Aylward J."/>
            <person name="Wilson A.M."/>
            <person name="Visagie C.M."/>
            <person name="Spraker J."/>
            <person name="Barnes I."/>
            <person name="Buitendag C."/>
            <person name="Ceriani C."/>
            <person name="Del Mar Angel L."/>
            <person name="du Plessis D."/>
            <person name="Fuchs T."/>
            <person name="Gasser K."/>
            <person name="Kramer D."/>
            <person name="Li W."/>
            <person name="Munsamy K."/>
            <person name="Piso A."/>
            <person name="Price J.L."/>
            <person name="Sonnekus B."/>
            <person name="Thomas C."/>
            <person name="van der Nest A."/>
            <person name="van Dijk A."/>
            <person name="van Heerden A."/>
            <person name="van Vuuren N."/>
            <person name="Yilmaz N."/>
            <person name="Duong T.A."/>
            <person name="van der Merwe N.A."/>
            <person name="Wingfield M.J."/>
            <person name="Wingfield B.D."/>
        </authorList>
    </citation>
    <scope>NUCLEOTIDE SEQUENCE [LARGE SCALE GENOMIC DNA]</scope>
    <source>
        <strain evidence="2 3">CMW 18300</strain>
    </source>
</reference>
<evidence type="ECO:0000313" key="2">
    <source>
        <dbReference type="EMBL" id="KAL1876943.1"/>
    </source>
</evidence>
<dbReference type="Proteomes" id="UP001583177">
    <property type="component" value="Unassembled WGS sequence"/>
</dbReference>
<feature type="region of interest" description="Disordered" evidence="1">
    <location>
        <begin position="40"/>
        <end position="83"/>
    </location>
</feature>
<keyword evidence="3" id="KW-1185">Reference proteome</keyword>
<protein>
    <submittedName>
        <fullName evidence="2">Uncharacterized protein</fullName>
    </submittedName>
</protein>
<evidence type="ECO:0000256" key="1">
    <source>
        <dbReference type="SAM" id="MobiDB-lite"/>
    </source>
</evidence>
<sequence length="147" mass="16282">MDAVLLKLHEMWFDNVLRFPFVESTSTLLPLSASSARNATSQTWDSSKAEDGKLAAKLPVDPTSSAGSRSKWNSSAPQQGEDGLGHFLVAGPPISDHITHLNALHAFMRTQEEGRIDLDRWCFDYFNSQPALDEVCYIRASGPETWS</sequence>
<comment type="caution">
    <text evidence="2">The sequence shown here is derived from an EMBL/GenBank/DDBJ whole genome shotgun (WGS) entry which is preliminary data.</text>
</comment>
<evidence type="ECO:0000313" key="3">
    <source>
        <dbReference type="Proteomes" id="UP001583177"/>
    </source>
</evidence>
<organism evidence="2 3">
    <name type="scientific">Diaporthe australafricana</name>
    <dbReference type="NCBI Taxonomy" id="127596"/>
    <lineage>
        <taxon>Eukaryota</taxon>
        <taxon>Fungi</taxon>
        <taxon>Dikarya</taxon>
        <taxon>Ascomycota</taxon>
        <taxon>Pezizomycotina</taxon>
        <taxon>Sordariomycetes</taxon>
        <taxon>Sordariomycetidae</taxon>
        <taxon>Diaporthales</taxon>
        <taxon>Diaporthaceae</taxon>
        <taxon>Diaporthe</taxon>
    </lineage>
</organism>